<protein>
    <submittedName>
        <fullName evidence="3">Uncharacterized protein</fullName>
    </submittedName>
</protein>
<feature type="transmembrane region" description="Helical" evidence="2">
    <location>
        <begin position="461"/>
        <end position="488"/>
    </location>
</feature>
<evidence type="ECO:0000256" key="2">
    <source>
        <dbReference type="SAM" id="Phobius"/>
    </source>
</evidence>
<evidence type="ECO:0000256" key="1">
    <source>
        <dbReference type="SAM" id="MobiDB-lite"/>
    </source>
</evidence>
<sequence length="692" mass="68158">MAAAEAAAATAATAGAGSGRVAGLCQAVVAGPGRVAQAETALAAAGGDVRAQAAGAAATCHGVPLALPLPLPLRLALRPAADPFTRHPLPLPLLHPLLRHAVAAGTQAVLDQSAACSHARHIAHCVSTLRQLHAHYRGGDSGPGGTAGATASFRSRRGAAASSAALRKPVSAGAASKGPHELAAAPRVTGSDVSGRGVHHSGGLALAACVLLSLLVQLAAGPVAAAALWRHRTALAGAVEAGAAGAEQMLREQYDWLATATPAGVKLHGELCALAAAAAHGLLSVGRAAARATWPRCWGAAAAAVAAAFGLAGLGGGLALLHDLLLLTAAGPLRLQAAATAALLRRHVGWLAAAWAMMRGGGEATAAARRRRQLRQQAAQQRRAQSGGDGTAGGAPASAAFAAAAAASAGADGGVPISRLETLLGLAPDPGARDEVVVEPLIVGVLLFVPLLALLPSVAAWHLLVASAAAVAAAARAALAAAAGLLRLNPVVMLGWRLARPLDFAGSDVFLQHMPLHPTSHALVAQPPGPTRAHAAGGSAAGGAAGPAVATRRAPQPPVATSAPKLTKRRGRTAPPHTSEYTDRFQDQADEQLGRRPAPGTGGVAMRARGADRSAGGAGSAAADDGDGGSGAGGCARPGTLCFGVTPLPRGAFQVAAGSLREGMQGAWCASGTLGPAAVLLDAARLLAARRL</sequence>
<keyword evidence="2" id="KW-1133">Transmembrane helix</keyword>
<keyword evidence="4" id="KW-1185">Reference proteome</keyword>
<evidence type="ECO:0000313" key="3">
    <source>
        <dbReference type="EMBL" id="KAG2435169.1"/>
    </source>
</evidence>
<dbReference type="OrthoDB" id="553099at2759"/>
<feature type="transmembrane region" description="Helical" evidence="2">
    <location>
        <begin position="436"/>
        <end position="455"/>
    </location>
</feature>
<keyword evidence="2" id="KW-0472">Membrane</keyword>
<keyword evidence="2" id="KW-0812">Transmembrane</keyword>
<feature type="transmembrane region" description="Helical" evidence="2">
    <location>
        <begin position="204"/>
        <end position="229"/>
    </location>
</feature>
<dbReference type="AlphaFoldDB" id="A0A835T7F0"/>
<dbReference type="Proteomes" id="UP000650467">
    <property type="component" value="Unassembled WGS sequence"/>
</dbReference>
<organism evidence="3 4">
    <name type="scientific">Chlamydomonas incerta</name>
    <dbReference type="NCBI Taxonomy" id="51695"/>
    <lineage>
        <taxon>Eukaryota</taxon>
        <taxon>Viridiplantae</taxon>
        <taxon>Chlorophyta</taxon>
        <taxon>core chlorophytes</taxon>
        <taxon>Chlorophyceae</taxon>
        <taxon>CS clade</taxon>
        <taxon>Chlamydomonadales</taxon>
        <taxon>Chlamydomonadaceae</taxon>
        <taxon>Chlamydomonas</taxon>
    </lineage>
</organism>
<accession>A0A835T7F0</accession>
<proteinExistence type="predicted"/>
<feature type="region of interest" description="Disordered" evidence="1">
    <location>
        <begin position="525"/>
        <end position="632"/>
    </location>
</feature>
<dbReference type="EMBL" id="JAEHOC010000015">
    <property type="protein sequence ID" value="KAG2435169.1"/>
    <property type="molecule type" value="Genomic_DNA"/>
</dbReference>
<feature type="region of interest" description="Disordered" evidence="1">
    <location>
        <begin position="170"/>
        <end position="193"/>
    </location>
</feature>
<gene>
    <name evidence="3" type="ORF">HXX76_007253</name>
</gene>
<feature type="transmembrane region" description="Helical" evidence="2">
    <location>
        <begin position="297"/>
        <end position="318"/>
    </location>
</feature>
<name>A0A835T7F0_CHLIN</name>
<feature type="region of interest" description="Disordered" evidence="1">
    <location>
        <begin position="369"/>
        <end position="393"/>
    </location>
</feature>
<comment type="caution">
    <text evidence="3">The sequence shown here is derived from an EMBL/GenBank/DDBJ whole genome shotgun (WGS) entry which is preliminary data.</text>
</comment>
<reference evidence="3" key="1">
    <citation type="journal article" date="2020" name="bioRxiv">
        <title>Comparative genomics of Chlamydomonas.</title>
        <authorList>
            <person name="Craig R.J."/>
            <person name="Hasan A.R."/>
            <person name="Ness R.W."/>
            <person name="Keightley P.D."/>
        </authorList>
    </citation>
    <scope>NUCLEOTIDE SEQUENCE</scope>
    <source>
        <strain evidence="3">SAG 7.73</strain>
    </source>
</reference>
<evidence type="ECO:0000313" key="4">
    <source>
        <dbReference type="Proteomes" id="UP000650467"/>
    </source>
</evidence>
<feature type="compositionally biased region" description="Low complexity" evidence="1">
    <location>
        <begin position="375"/>
        <end position="386"/>
    </location>
</feature>